<dbReference type="Proteomes" id="UP001230426">
    <property type="component" value="Unassembled WGS sequence"/>
</dbReference>
<reference evidence="2 3" key="1">
    <citation type="submission" date="2023-07" db="EMBL/GenBank/DDBJ databases">
        <title>Sequencing the genomes of 1000 actinobacteria strains.</title>
        <authorList>
            <person name="Klenk H.-P."/>
        </authorList>
    </citation>
    <scope>NUCLEOTIDE SEQUENCE [LARGE SCALE GENOMIC DNA]</scope>
    <source>
        <strain evidence="2 3">DSM 44109</strain>
    </source>
</reference>
<organism evidence="2 3">
    <name type="scientific">Streptosporangium brasiliense</name>
    <dbReference type="NCBI Taxonomy" id="47480"/>
    <lineage>
        <taxon>Bacteria</taxon>
        <taxon>Bacillati</taxon>
        <taxon>Actinomycetota</taxon>
        <taxon>Actinomycetes</taxon>
        <taxon>Streptosporangiales</taxon>
        <taxon>Streptosporangiaceae</taxon>
        <taxon>Streptosporangium</taxon>
    </lineage>
</organism>
<accession>A0ABT9RNI8</accession>
<dbReference type="RefSeq" id="WP_306876320.1">
    <property type="nucleotide sequence ID" value="NZ_JAUSRB010000004.1"/>
</dbReference>
<comment type="caution">
    <text evidence="2">The sequence shown here is derived from an EMBL/GenBank/DDBJ whole genome shotgun (WGS) entry which is preliminary data.</text>
</comment>
<sequence length="174" mass="18950">MANWSYLPPVDQPGAPVTAGGGGGAGTGFRDLMDARRSGRVPGVPSAQYPDGYLGTVNSRREDRLLDAIKTKTNDRSYQRGVHKGEKTEASDYFWTKEFGPQSGLQAQAQGRRWTAKGSDIERLAHGGKHAFTSPEELGRLAAKYGVSAYDPAARRETDPNFAAQMRGHLPTWK</sequence>
<protein>
    <recommendedName>
        <fullName evidence="4">Flagellar associated protein</fullName>
    </recommendedName>
</protein>
<evidence type="ECO:0000313" key="3">
    <source>
        <dbReference type="Proteomes" id="UP001230426"/>
    </source>
</evidence>
<name>A0ABT9RNI8_9ACTN</name>
<keyword evidence="3" id="KW-1185">Reference proteome</keyword>
<gene>
    <name evidence="2" type="ORF">J2S55_009750</name>
</gene>
<evidence type="ECO:0000313" key="2">
    <source>
        <dbReference type="EMBL" id="MDP9870412.1"/>
    </source>
</evidence>
<feature type="region of interest" description="Disordered" evidence="1">
    <location>
        <begin position="1"/>
        <end position="51"/>
    </location>
</feature>
<dbReference type="EMBL" id="JAUSRB010000004">
    <property type="protein sequence ID" value="MDP9870412.1"/>
    <property type="molecule type" value="Genomic_DNA"/>
</dbReference>
<proteinExistence type="predicted"/>
<evidence type="ECO:0008006" key="4">
    <source>
        <dbReference type="Google" id="ProtNLM"/>
    </source>
</evidence>
<evidence type="ECO:0000256" key="1">
    <source>
        <dbReference type="SAM" id="MobiDB-lite"/>
    </source>
</evidence>